<dbReference type="EMBL" id="JAMXLT020000009">
    <property type="protein sequence ID" value="MDW8548580.1"/>
    <property type="molecule type" value="Genomic_DNA"/>
</dbReference>
<sequence>METSKKISLRFFCIFNLFILKKNEDQFYTFIKKQIKEKPSVEINVESAKKVEFKPKNKTLYFIDGELISKEEHESRKKNQNFQSYFLSEIFAREILGNEYDREEGVILSYSN</sequence>
<keyword evidence="2" id="KW-1185">Reference proteome</keyword>
<accession>A0ABU4JFY4</accession>
<evidence type="ECO:0000313" key="2">
    <source>
        <dbReference type="Proteomes" id="UP001204439"/>
    </source>
</evidence>
<name>A0ABU4JFY4_9FLAO</name>
<reference evidence="1 2" key="1">
    <citation type="submission" date="2023-11" db="EMBL/GenBank/DDBJ databases">
        <title>First isolation, identification, and characterization of non-pathogenic Epilithonimonas ginsengisoli isolated from diseased farmed rainbow trout (Oncorhynchus mykiss) in Chile.</title>
        <authorList>
            <person name="Miranda C.D."/>
            <person name="Irgang R."/>
            <person name="Concha C."/>
            <person name="Rojas R."/>
            <person name="Avendano R."/>
        </authorList>
    </citation>
    <scope>NUCLEOTIDE SEQUENCE [LARGE SCALE GENOMIC DNA]</scope>
    <source>
        <strain evidence="1 2">FP99</strain>
    </source>
</reference>
<evidence type="ECO:0000313" key="1">
    <source>
        <dbReference type="EMBL" id="MDW8548580.1"/>
    </source>
</evidence>
<organism evidence="1 2">
    <name type="scientific">Epilithonimonas ginsengisoli</name>
    <dbReference type="NCBI Taxonomy" id="1245592"/>
    <lineage>
        <taxon>Bacteria</taxon>
        <taxon>Pseudomonadati</taxon>
        <taxon>Bacteroidota</taxon>
        <taxon>Flavobacteriia</taxon>
        <taxon>Flavobacteriales</taxon>
        <taxon>Weeksellaceae</taxon>
        <taxon>Chryseobacterium group</taxon>
        <taxon>Epilithonimonas</taxon>
    </lineage>
</organism>
<protein>
    <submittedName>
        <fullName evidence="1">Uncharacterized protein</fullName>
    </submittedName>
</protein>
<comment type="caution">
    <text evidence="1">The sequence shown here is derived from an EMBL/GenBank/DDBJ whole genome shotgun (WGS) entry which is preliminary data.</text>
</comment>
<dbReference type="RefSeq" id="WP_131797760.1">
    <property type="nucleotide sequence ID" value="NZ_JAMXLT020000009.1"/>
</dbReference>
<gene>
    <name evidence="1" type="ORF">NG800_006640</name>
</gene>
<proteinExistence type="predicted"/>
<dbReference type="Proteomes" id="UP001204439">
    <property type="component" value="Unassembled WGS sequence"/>
</dbReference>